<dbReference type="PANTHER" id="PTHR43157:SF31">
    <property type="entry name" value="PHOSPHATIDYLINOSITOL-GLYCAN BIOSYNTHESIS CLASS F PROTEIN"/>
    <property type="match status" value="1"/>
</dbReference>
<dbReference type="EMBL" id="MDYQ01000066">
    <property type="protein sequence ID" value="PRP84258.1"/>
    <property type="molecule type" value="Genomic_DNA"/>
</dbReference>
<dbReference type="Pfam" id="PF00106">
    <property type="entry name" value="adh_short"/>
    <property type="match status" value="1"/>
</dbReference>
<sequence length="388" mass="43560">MGDASTVMRDRTGIHRIVAFDFKAVLLSTNVGKGGCIFQEMLIPRNSAVRTRRKWCRMSHDQKTNTRLMSITQRIAYLVIFLYHLLGELFFKRKPVAPRVDQTGKVFVITGANTGIGKETAKQIGLMGAEKVYITSRNAQKGQKTIEELRSSNSKTHFEVIPLDLDSLASVETAAAELKKKEEKIDVLILNAGIGFYELGAKTADGYDQMYQSNHLGHHLLFERLLPLLRKASKPGKPSRVVVLSSAGHYLSSEEELSNMEISKKNSGFSQYSATKLMNLLFVRYMSKKYSPDIVFHGVHPGAVTSDFFEKFPQPMKWISRTITSYIYRTPQYGASTSVYVATHPDAEKSSGDYWGSNQRVKPHHLATNDKVAEKFMKISSSHLKLVA</sequence>
<dbReference type="Gene3D" id="3.40.50.720">
    <property type="entry name" value="NAD(P)-binding Rossmann-like Domain"/>
    <property type="match status" value="1"/>
</dbReference>
<dbReference type="AlphaFoldDB" id="A0A2P6NJW1"/>
<name>A0A2P6NJW1_9EUKA</name>
<dbReference type="Proteomes" id="UP000241769">
    <property type="component" value="Unassembled WGS sequence"/>
</dbReference>
<dbReference type="GO" id="GO:0016491">
    <property type="term" value="F:oxidoreductase activity"/>
    <property type="evidence" value="ECO:0007669"/>
    <property type="project" value="UniProtKB-KW"/>
</dbReference>
<evidence type="ECO:0000313" key="3">
    <source>
        <dbReference type="Proteomes" id="UP000241769"/>
    </source>
</evidence>
<proteinExistence type="predicted"/>
<dbReference type="InterPro" id="IPR036291">
    <property type="entry name" value="NAD(P)-bd_dom_sf"/>
</dbReference>
<keyword evidence="3" id="KW-1185">Reference proteome</keyword>
<reference evidence="2 3" key="1">
    <citation type="journal article" date="2018" name="Genome Biol. Evol.">
        <title>Multiple Roots of Fruiting Body Formation in Amoebozoa.</title>
        <authorList>
            <person name="Hillmann F."/>
            <person name="Forbes G."/>
            <person name="Novohradska S."/>
            <person name="Ferling I."/>
            <person name="Riege K."/>
            <person name="Groth M."/>
            <person name="Westermann M."/>
            <person name="Marz M."/>
            <person name="Spaller T."/>
            <person name="Winckler T."/>
            <person name="Schaap P."/>
            <person name="Glockner G."/>
        </authorList>
    </citation>
    <scope>NUCLEOTIDE SEQUENCE [LARGE SCALE GENOMIC DNA]</scope>
    <source>
        <strain evidence="2 3">Jena</strain>
    </source>
</reference>
<dbReference type="PRINTS" id="PR00081">
    <property type="entry name" value="GDHRDH"/>
</dbReference>
<evidence type="ECO:0000256" key="1">
    <source>
        <dbReference type="ARBA" id="ARBA00023002"/>
    </source>
</evidence>
<dbReference type="STRING" id="1890364.A0A2P6NJW1"/>
<dbReference type="OrthoDB" id="542013at2759"/>
<dbReference type="InterPro" id="IPR002347">
    <property type="entry name" value="SDR_fam"/>
</dbReference>
<accession>A0A2P6NJW1</accession>
<gene>
    <name evidence="2" type="ORF">PROFUN_08278</name>
</gene>
<dbReference type="InParanoid" id="A0A2P6NJW1"/>
<protein>
    <submittedName>
        <fullName evidence="2">Uncharacterized protein</fullName>
    </submittedName>
</protein>
<dbReference type="SUPFAM" id="SSF51735">
    <property type="entry name" value="NAD(P)-binding Rossmann-fold domains"/>
    <property type="match status" value="1"/>
</dbReference>
<evidence type="ECO:0000313" key="2">
    <source>
        <dbReference type="EMBL" id="PRP84258.1"/>
    </source>
</evidence>
<keyword evidence="1" id="KW-0560">Oxidoreductase</keyword>
<organism evidence="2 3">
    <name type="scientific">Planoprotostelium fungivorum</name>
    <dbReference type="NCBI Taxonomy" id="1890364"/>
    <lineage>
        <taxon>Eukaryota</taxon>
        <taxon>Amoebozoa</taxon>
        <taxon>Evosea</taxon>
        <taxon>Variosea</taxon>
        <taxon>Cavosteliida</taxon>
        <taxon>Cavosteliaceae</taxon>
        <taxon>Planoprotostelium</taxon>
    </lineage>
</organism>
<dbReference type="PANTHER" id="PTHR43157">
    <property type="entry name" value="PHOSPHATIDYLINOSITOL-GLYCAN BIOSYNTHESIS CLASS F PROTEIN-RELATED"/>
    <property type="match status" value="1"/>
</dbReference>
<comment type="caution">
    <text evidence="2">The sequence shown here is derived from an EMBL/GenBank/DDBJ whole genome shotgun (WGS) entry which is preliminary data.</text>
</comment>